<evidence type="ECO:0000313" key="1">
    <source>
        <dbReference type="EMBL" id="MBX51136.1"/>
    </source>
</evidence>
<proteinExistence type="predicted"/>
<name>A0A2P2P8R4_RHIMU</name>
<accession>A0A2P2P8R4</accession>
<sequence length="26" mass="3029">MFHENVFSPFECAPKERLFMVGELGI</sequence>
<organism evidence="1">
    <name type="scientific">Rhizophora mucronata</name>
    <name type="common">Asiatic mangrove</name>
    <dbReference type="NCBI Taxonomy" id="61149"/>
    <lineage>
        <taxon>Eukaryota</taxon>
        <taxon>Viridiplantae</taxon>
        <taxon>Streptophyta</taxon>
        <taxon>Embryophyta</taxon>
        <taxon>Tracheophyta</taxon>
        <taxon>Spermatophyta</taxon>
        <taxon>Magnoliopsida</taxon>
        <taxon>eudicotyledons</taxon>
        <taxon>Gunneridae</taxon>
        <taxon>Pentapetalae</taxon>
        <taxon>rosids</taxon>
        <taxon>fabids</taxon>
        <taxon>Malpighiales</taxon>
        <taxon>Rhizophoraceae</taxon>
        <taxon>Rhizophora</taxon>
    </lineage>
</organism>
<protein>
    <submittedName>
        <fullName evidence="1">Uncharacterized protein</fullName>
    </submittedName>
</protein>
<dbReference type="EMBL" id="GGEC01070652">
    <property type="protein sequence ID" value="MBX51136.1"/>
    <property type="molecule type" value="Transcribed_RNA"/>
</dbReference>
<dbReference type="AlphaFoldDB" id="A0A2P2P8R4"/>
<reference evidence="1" key="1">
    <citation type="submission" date="2018-02" db="EMBL/GenBank/DDBJ databases">
        <title>Rhizophora mucronata_Transcriptome.</title>
        <authorList>
            <person name="Meera S.P."/>
            <person name="Sreeshan A."/>
            <person name="Augustine A."/>
        </authorList>
    </citation>
    <scope>NUCLEOTIDE SEQUENCE</scope>
    <source>
        <tissue evidence="1">Leaf</tissue>
    </source>
</reference>